<accession>A0A448WN23</accession>
<reference evidence="1" key="1">
    <citation type="submission" date="2018-11" db="EMBL/GenBank/DDBJ databases">
        <authorList>
            <consortium name="Pathogen Informatics"/>
        </authorList>
    </citation>
    <scope>NUCLEOTIDE SEQUENCE</scope>
</reference>
<protein>
    <submittedName>
        <fullName evidence="1">Uncharacterized protein</fullName>
    </submittedName>
</protein>
<evidence type="ECO:0000313" key="1">
    <source>
        <dbReference type="EMBL" id="VEL15834.1"/>
    </source>
</evidence>
<comment type="caution">
    <text evidence="1">The sequence shown here is derived from an EMBL/GenBank/DDBJ whole genome shotgun (WGS) entry which is preliminary data.</text>
</comment>
<organism evidence="1 2">
    <name type="scientific">Protopolystoma xenopodis</name>
    <dbReference type="NCBI Taxonomy" id="117903"/>
    <lineage>
        <taxon>Eukaryota</taxon>
        <taxon>Metazoa</taxon>
        <taxon>Spiralia</taxon>
        <taxon>Lophotrochozoa</taxon>
        <taxon>Platyhelminthes</taxon>
        <taxon>Monogenea</taxon>
        <taxon>Polyopisthocotylea</taxon>
        <taxon>Polystomatidea</taxon>
        <taxon>Polystomatidae</taxon>
        <taxon>Protopolystoma</taxon>
    </lineage>
</organism>
<dbReference type="EMBL" id="CAAALY010026104">
    <property type="protein sequence ID" value="VEL15834.1"/>
    <property type="molecule type" value="Genomic_DNA"/>
</dbReference>
<gene>
    <name evidence="1" type="ORF">PXEA_LOCUS9274</name>
</gene>
<evidence type="ECO:0000313" key="2">
    <source>
        <dbReference type="Proteomes" id="UP000784294"/>
    </source>
</evidence>
<dbReference type="AlphaFoldDB" id="A0A448WN23"/>
<dbReference type="Proteomes" id="UP000784294">
    <property type="component" value="Unassembled WGS sequence"/>
</dbReference>
<name>A0A448WN23_9PLAT</name>
<keyword evidence="2" id="KW-1185">Reference proteome</keyword>
<proteinExistence type="predicted"/>
<sequence length="107" mass="12543">MLDRPVIRRDFEHKYLILLELLQEEIEAAKKIYDQHIEARHETEHVCGLGFRLGKMPYTDPLCHSTLLIWTHALPMSMEALYNDSPSISAYNYVELRFIIGVKMQPV</sequence>